<feature type="compositionally biased region" description="Low complexity" evidence="1">
    <location>
        <begin position="91"/>
        <end position="119"/>
    </location>
</feature>
<dbReference type="EMBL" id="UYWY01005047">
    <property type="protein sequence ID" value="VDM29418.1"/>
    <property type="molecule type" value="Genomic_DNA"/>
</dbReference>
<proteinExistence type="predicted"/>
<evidence type="ECO:0000256" key="1">
    <source>
        <dbReference type="SAM" id="MobiDB-lite"/>
    </source>
</evidence>
<reference evidence="2" key="1">
    <citation type="submission" date="2018-11" db="EMBL/GenBank/DDBJ databases">
        <authorList>
            <consortium name="Pathogen Informatics"/>
        </authorList>
    </citation>
    <scope>NUCLEOTIDE SEQUENCE [LARGE SCALE GENOMIC DNA]</scope>
</reference>
<protein>
    <submittedName>
        <fullName evidence="2">Uncharacterized protein</fullName>
    </submittedName>
</protein>
<feature type="compositionally biased region" description="Polar residues" evidence="1">
    <location>
        <begin position="69"/>
        <end position="78"/>
    </location>
</feature>
<dbReference type="AlphaFoldDB" id="A0A3P7H2S5"/>
<feature type="compositionally biased region" description="Basic and acidic residues" evidence="1">
    <location>
        <begin position="79"/>
        <end position="89"/>
    </location>
</feature>
<gene>
    <name evidence="2" type="ORF">TCNE_LOCUS3701</name>
</gene>
<accession>A0A3P7H2S5</accession>
<feature type="region of interest" description="Disordered" evidence="1">
    <location>
        <begin position="66"/>
        <end position="132"/>
    </location>
</feature>
<organism evidence="2">
    <name type="scientific">Toxocara canis</name>
    <name type="common">Canine roundworm</name>
    <dbReference type="NCBI Taxonomy" id="6265"/>
    <lineage>
        <taxon>Eukaryota</taxon>
        <taxon>Metazoa</taxon>
        <taxon>Ecdysozoa</taxon>
        <taxon>Nematoda</taxon>
        <taxon>Chromadorea</taxon>
        <taxon>Rhabditida</taxon>
        <taxon>Spirurina</taxon>
        <taxon>Ascaridomorpha</taxon>
        <taxon>Ascaridoidea</taxon>
        <taxon>Toxocaridae</taxon>
        <taxon>Toxocara</taxon>
    </lineage>
</organism>
<feature type="region of interest" description="Disordered" evidence="1">
    <location>
        <begin position="155"/>
        <end position="193"/>
    </location>
</feature>
<sequence>MRQKPVHEAMELVEQGIPPDGKVASLTIRLPGRYALRQLQTMQLCPARFMAWRAVEALGNSLQRKKMISTGSQGTISSKDADTERKDKCASSSPTSMSSVMSNSSNTPKPSTAAPAATTVQRPALSTMGNTSSTNWTIQLKKDLGIGAKPITHLASREQRSQSVEPQPTPQPAPQSKKASAARPLTSVMQQQPVSQTVEFVSGEDSDGPSALPEYQFGFRLESNASAGDERGGDVCTATSKSRSISRSAKIEVCFRKDKGSLTYFPFLNS</sequence>
<name>A0A3P7H2S5_TOXCA</name>
<evidence type="ECO:0000313" key="2">
    <source>
        <dbReference type="EMBL" id="VDM29418.1"/>
    </source>
</evidence>